<gene>
    <name evidence="1" type="ORF">XENOCAPTIV_017780</name>
</gene>
<accession>A0ABV0RHV4</accession>
<comment type="caution">
    <text evidence="1">The sequence shown here is derived from an EMBL/GenBank/DDBJ whole genome shotgun (WGS) entry which is preliminary data.</text>
</comment>
<sequence length="83" mass="9038">MMLATLGVQEDCGHSRVGIESYSLYSLFWASAVSRQSRLVSVLSVGLSVDASFSFSSASLRFSEDKHINVMNQACNDKTTSII</sequence>
<name>A0ABV0RHV4_9TELE</name>
<evidence type="ECO:0000313" key="1">
    <source>
        <dbReference type="EMBL" id="MEQ2207737.1"/>
    </source>
</evidence>
<evidence type="ECO:0000313" key="2">
    <source>
        <dbReference type="Proteomes" id="UP001434883"/>
    </source>
</evidence>
<dbReference type="Proteomes" id="UP001434883">
    <property type="component" value="Unassembled WGS sequence"/>
</dbReference>
<reference evidence="1 2" key="1">
    <citation type="submission" date="2021-06" db="EMBL/GenBank/DDBJ databases">
        <authorList>
            <person name="Palmer J.M."/>
        </authorList>
    </citation>
    <scope>NUCLEOTIDE SEQUENCE [LARGE SCALE GENOMIC DNA]</scope>
    <source>
        <strain evidence="1 2">XC_2019</strain>
        <tissue evidence="1">Muscle</tissue>
    </source>
</reference>
<proteinExistence type="predicted"/>
<protein>
    <submittedName>
        <fullName evidence="1">Uncharacterized protein</fullName>
    </submittedName>
</protein>
<keyword evidence="2" id="KW-1185">Reference proteome</keyword>
<organism evidence="1 2">
    <name type="scientific">Xenoophorus captivus</name>
    <dbReference type="NCBI Taxonomy" id="1517983"/>
    <lineage>
        <taxon>Eukaryota</taxon>
        <taxon>Metazoa</taxon>
        <taxon>Chordata</taxon>
        <taxon>Craniata</taxon>
        <taxon>Vertebrata</taxon>
        <taxon>Euteleostomi</taxon>
        <taxon>Actinopterygii</taxon>
        <taxon>Neopterygii</taxon>
        <taxon>Teleostei</taxon>
        <taxon>Neoteleostei</taxon>
        <taxon>Acanthomorphata</taxon>
        <taxon>Ovalentaria</taxon>
        <taxon>Atherinomorphae</taxon>
        <taxon>Cyprinodontiformes</taxon>
        <taxon>Goodeidae</taxon>
        <taxon>Xenoophorus</taxon>
    </lineage>
</organism>
<dbReference type="EMBL" id="JAHRIN010045723">
    <property type="protein sequence ID" value="MEQ2207737.1"/>
    <property type="molecule type" value="Genomic_DNA"/>
</dbReference>